<feature type="compositionally biased region" description="Basic and acidic residues" evidence="1">
    <location>
        <begin position="338"/>
        <end position="360"/>
    </location>
</feature>
<evidence type="ECO:0000313" key="3">
    <source>
        <dbReference type="EMBL" id="KAG9235984.1"/>
    </source>
</evidence>
<dbReference type="PANTHER" id="PTHR39611:SF2">
    <property type="entry name" value="HYDROXYPROLINE-RICH GLYCOPROTEIN DZ-HRGP"/>
    <property type="match status" value="1"/>
</dbReference>
<dbReference type="EMBL" id="MU251417">
    <property type="protein sequence ID" value="KAG9235984.1"/>
    <property type="molecule type" value="Genomic_DNA"/>
</dbReference>
<organism evidence="3 4">
    <name type="scientific">Amylocarpus encephaloides</name>
    <dbReference type="NCBI Taxonomy" id="45428"/>
    <lineage>
        <taxon>Eukaryota</taxon>
        <taxon>Fungi</taxon>
        <taxon>Dikarya</taxon>
        <taxon>Ascomycota</taxon>
        <taxon>Pezizomycotina</taxon>
        <taxon>Leotiomycetes</taxon>
        <taxon>Helotiales</taxon>
        <taxon>Helotiales incertae sedis</taxon>
        <taxon>Amylocarpus</taxon>
    </lineage>
</organism>
<dbReference type="Pfam" id="PF24355">
    <property type="entry name" value="DUF7514"/>
    <property type="match status" value="2"/>
</dbReference>
<dbReference type="InterPro" id="IPR055936">
    <property type="entry name" value="DUF7514"/>
</dbReference>
<gene>
    <name evidence="3" type="ORF">BJ875DRAFT_439805</name>
</gene>
<feature type="compositionally biased region" description="Basic and acidic residues" evidence="1">
    <location>
        <begin position="290"/>
        <end position="308"/>
    </location>
</feature>
<proteinExistence type="predicted"/>
<dbReference type="Proteomes" id="UP000824998">
    <property type="component" value="Unassembled WGS sequence"/>
</dbReference>
<evidence type="ECO:0000256" key="1">
    <source>
        <dbReference type="SAM" id="MobiDB-lite"/>
    </source>
</evidence>
<keyword evidence="4" id="KW-1185">Reference proteome</keyword>
<feature type="compositionally biased region" description="Basic and acidic residues" evidence="1">
    <location>
        <begin position="403"/>
        <end position="514"/>
    </location>
</feature>
<feature type="compositionally biased region" description="Basic and acidic residues" evidence="1">
    <location>
        <begin position="176"/>
        <end position="187"/>
    </location>
</feature>
<feature type="compositionally biased region" description="Basic residues" evidence="1">
    <location>
        <begin position="268"/>
        <end position="282"/>
    </location>
</feature>
<dbReference type="AlphaFoldDB" id="A0A9P7YLE3"/>
<feature type="compositionally biased region" description="Basic and acidic residues" evidence="1">
    <location>
        <begin position="380"/>
        <end position="392"/>
    </location>
</feature>
<reference evidence="3" key="1">
    <citation type="journal article" date="2021" name="IMA Fungus">
        <title>Genomic characterization of three marine fungi, including Emericellopsis atlantica sp. nov. with signatures of a generalist lifestyle and marine biomass degradation.</title>
        <authorList>
            <person name="Hagestad O.C."/>
            <person name="Hou L."/>
            <person name="Andersen J.H."/>
            <person name="Hansen E.H."/>
            <person name="Altermark B."/>
            <person name="Li C."/>
            <person name="Kuhnert E."/>
            <person name="Cox R.J."/>
            <person name="Crous P.W."/>
            <person name="Spatafora J.W."/>
            <person name="Lail K."/>
            <person name="Amirebrahimi M."/>
            <person name="Lipzen A."/>
            <person name="Pangilinan J."/>
            <person name="Andreopoulos W."/>
            <person name="Hayes R.D."/>
            <person name="Ng V."/>
            <person name="Grigoriev I.V."/>
            <person name="Jackson S.A."/>
            <person name="Sutton T.D.S."/>
            <person name="Dobson A.D.W."/>
            <person name="Rama T."/>
        </authorList>
    </citation>
    <scope>NUCLEOTIDE SEQUENCE</scope>
    <source>
        <strain evidence="3">TRa018bII</strain>
    </source>
</reference>
<feature type="domain" description="DUF7514" evidence="2">
    <location>
        <begin position="13"/>
        <end position="66"/>
    </location>
</feature>
<evidence type="ECO:0000313" key="4">
    <source>
        <dbReference type="Proteomes" id="UP000824998"/>
    </source>
</evidence>
<feature type="domain" description="DUF7514" evidence="2">
    <location>
        <begin position="87"/>
        <end position="140"/>
    </location>
</feature>
<feature type="compositionally biased region" description="Basic residues" evidence="1">
    <location>
        <begin position="208"/>
        <end position="221"/>
    </location>
</feature>
<accession>A0A9P7YLE3</accession>
<name>A0A9P7YLE3_9HELO</name>
<protein>
    <recommendedName>
        <fullName evidence="2">DUF7514 domain-containing protein</fullName>
    </recommendedName>
</protein>
<feature type="region of interest" description="Disordered" evidence="1">
    <location>
        <begin position="153"/>
        <end position="529"/>
    </location>
</feature>
<dbReference type="PANTHER" id="PTHR39611">
    <property type="entry name" value="HYDROXYPROLINE-RICH GLYCOPROTEIN DZ-HRGP-RELATED"/>
    <property type="match status" value="1"/>
</dbReference>
<comment type="caution">
    <text evidence="3">The sequence shown here is derived from an EMBL/GenBank/DDBJ whole genome shotgun (WGS) entry which is preliminary data.</text>
</comment>
<feature type="compositionally biased region" description="Basic and acidic residues" evidence="1">
    <location>
        <begin position="153"/>
        <end position="162"/>
    </location>
</feature>
<evidence type="ECO:0000259" key="2">
    <source>
        <dbReference type="Pfam" id="PF24355"/>
    </source>
</evidence>
<dbReference type="OrthoDB" id="5420895at2759"/>
<sequence length="529" mass="60282">MSQPAVNSKAYYGYLFQANKKPTELLDALLRGIANYIKESIGDTSEKELTPPKLASFYKSVGGNYDCSDALPFPLPSLYRDPAKSAKAGPEEHVPFIQNAVRTFGIKHPDTGESFPVDLPKESFPLTPDKEIERWHTECALKLRERATSDVDHVSMRPDLPPRPKVQTGYTHVRSRIRDDYFDEPRSRVSTRPISYSHVPVAAAGRPVRPKLSRSPTHRSRQYLAPEEPVLPRTSRARRRSLPENVTSPPPQQAVPVDTSMRPPQHPPHPRGHSHPRHHARRGSVSSDASSERDTPVEKGGREDDSARHSSYPHAHGARVDDDLNAVRFAPLVPTPSEPRRRVGRSGERRDRDKEAERRSTPIPMDITGKLSMPFVLGRRTREKEKEKEKSARSSSRSAGKVSWKDLGDLWKRSSKDSFQDDGHHSGHSTHRSDRAGEDRADYKRGERERDRERDSYRDRDRDRPRDVERPRIQSRRGSHEDLWKRDRDRDRERETTGRGGSSREAHGDRERGHSPISSVDGRRYPSHG</sequence>